<evidence type="ECO:0000313" key="2">
    <source>
        <dbReference type="Proteomes" id="UP000233781"/>
    </source>
</evidence>
<accession>A0A2N3YFU0</accession>
<dbReference type="Gene3D" id="3.40.50.300">
    <property type="entry name" value="P-loop containing nucleotide triphosphate hydrolases"/>
    <property type="match status" value="1"/>
</dbReference>
<protein>
    <recommendedName>
        <fullName evidence="3">AAA domain-containing protein</fullName>
    </recommendedName>
</protein>
<comment type="caution">
    <text evidence="1">The sequence shown here is derived from an EMBL/GenBank/DDBJ whole genome shotgun (WGS) entry which is preliminary data.</text>
</comment>
<name>A0A2N3YFU0_9MICO</name>
<dbReference type="RefSeq" id="WP_158239772.1">
    <property type="nucleotide sequence ID" value="NZ_PJNE01000001.1"/>
</dbReference>
<dbReference type="SUPFAM" id="SSF52540">
    <property type="entry name" value="P-loop containing nucleoside triphosphate hydrolases"/>
    <property type="match status" value="2"/>
</dbReference>
<dbReference type="OrthoDB" id="3759899at2"/>
<dbReference type="EMBL" id="PJNE01000001">
    <property type="protein sequence ID" value="PKW25727.1"/>
    <property type="molecule type" value="Genomic_DNA"/>
</dbReference>
<evidence type="ECO:0008006" key="3">
    <source>
        <dbReference type="Google" id="ProtNLM"/>
    </source>
</evidence>
<dbReference type="InterPro" id="IPR027417">
    <property type="entry name" value="P-loop_NTPase"/>
</dbReference>
<evidence type="ECO:0000313" key="1">
    <source>
        <dbReference type="EMBL" id="PKW25727.1"/>
    </source>
</evidence>
<reference evidence="1 2" key="1">
    <citation type="submission" date="2017-12" db="EMBL/GenBank/DDBJ databases">
        <title>Sequencing the genomes of 1000 Actinobacteria strains.</title>
        <authorList>
            <person name="Klenk H.-P."/>
        </authorList>
    </citation>
    <scope>NUCLEOTIDE SEQUENCE [LARGE SCALE GENOMIC DNA]</scope>
    <source>
        <strain evidence="1 2">DSM 12806</strain>
    </source>
</reference>
<sequence>MTIHFTAPVATPTSAAHHAAAAIRNVEVTSSAVGALQSALDGSEPYERLLLKAAAGAGKSYALRRLVREAISHPGVSRVGVTAFANKQVFPLALELAKELGRDKVCLMVAPDRVADLPPNAQQVCAIAVKYQEVPDEAQVVVGTTHKLEGSARWMLNLHGPAANGSRLFDVLFVDEAWQLPLHRYRRIDRLAPVVVGVGDVGQLPPLDSSQNPWRGDGRYNPYRAWPTAYDEDAATWAAEMPAVWRPTAEQLGLWRAFYAEWDSLDCVAAPGDRGLDLESAGEWAQGMDVWRQVATGVPTLVEVAGLADAEAPDVDLPLMNVLRDLLDELLTAGFATRQEQYDAHGAPAGAPFISSPDAPGSDPLIAVLATRNQAVDDAQDIVDELVTKYDLPEGVIVASTVDSWQGQTNGITVAIHPLSGASTLDEFNSAFGRLAVTCTRATHGLLLLAREGLDDLLSVAPARPGTPLGEPGSRQLPRQTHQRILATFSRGVLRRDEENA</sequence>
<gene>
    <name evidence="1" type="ORF">ATL31_0526</name>
</gene>
<dbReference type="AlphaFoldDB" id="A0A2N3YFU0"/>
<dbReference type="Proteomes" id="UP000233781">
    <property type="component" value="Unassembled WGS sequence"/>
</dbReference>
<proteinExistence type="predicted"/>
<keyword evidence="2" id="KW-1185">Reference proteome</keyword>
<organism evidence="1 2">
    <name type="scientific">Phycicoccus duodecadis</name>
    <dbReference type="NCBI Taxonomy" id="173053"/>
    <lineage>
        <taxon>Bacteria</taxon>
        <taxon>Bacillati</taxon>
        <taxon>Actinomycetota</taxon>
        <taxon>Actinomycetes</taxon>
        <taxon>Micrococcales</taxon>
        <taxon>Intrasporangiaceae</taxon>
        <taxon>Phycicoccus</taxon>
    </lineage>
</organism>